<evidence type="ECO:0000313" key="3">
    <source>
        <dbReference type="EMBL" id="MBB3902380.1"/>
    </source>
</evidence>
<evidence type="ECO:0000259" key="1">
    <source>
        <dbReference type="Pfam" id="PF04965"/>
    </source>
</evidence>
<dbReference type="SUPFAM" id="SSF160719">
    <property type="entry name" value="gpW/gp25-like"/>
    <property type="match status" value="1"/>
</dbReference>
<gene>
    <name evidence="2" type="ORF">GCM10007884_02130</name>
    <name evidence="3" type="ORF">GGR33_001875</name>
</gene>
<dbReference type="RefSeq" id="WP_183504263.1">
    <property type="nucleotide sequence ID" value="NZ_BSPG01000001.1"/>
</dbReference>
<proteinExistence type="predicted"/>
<keyword evidence="5" id="KW-1185">Reference proteome</keyword>
<dbReference type="Proteomes" id="UP001156881">
    <property type="component" value="Unassembled WGS sequence"/>
</dbReference>
<dbReference type="PANTHER" id="PTHR38595">
    <property type="entry name" value="CYTOPLASMIC PROTEIN-RELATED"/>
    <property type="match status" value="1"/>
</dbReference>
<dbReference type="AlphaFoldDB" id="A0A7W6AFJ2"/>
<dbReference type="InterPro" id="IPR017737">
    <property type="entry name" value="TssE1-like"/>
</dbReference>
<comment type="caution">
    <text evidence="3">The sequence shown here is derived from an EMBL/GenBank/DDBJ whole genome shotgun (WGS) entry which is preliminary data.</text>
</comment>
<feature type="domain" description="IraD/Gp25-like" evidence="1">
    <location>
        <begin position="57"/>
        <end position="159"/>
    </location>
</feature>
<dbReference type="Proteomes" id="UP000517759">
    <property type="component" value="Unassembled WGS sequence"/>
</dbReference>
<organism evidence="3 4">
    <name type="scientific">Methylobacterium brachythecii</name>
    <dbReference type="NCBI Taxonomy" id="1176177"/>
    <lineage>
        <taxon>Bacteria</taxon>
        <taxon>Pseudomonadati</taxon>
        <taxon>Pseudomonadota</taxon>
        <taxon>Alphaproteobacteria</taxon>
        <taxon>Hyphomicrobiales</taxon>
        <taxon>Methylobacteriaceae</taxon>
        <taxon>Methylobacterium</taxon>
    </lineage>
</organism>
<reference evidence="2" key="4">
    <citation type="submission" date="2023-01" db="EMBL/GenBank/DDBJ databases">
        <title>Draft genome sequence of Methylobacterium brachythecii strain NBRC 107710.</title>
        <authorList>
            <person name="Sun Q."/>
            <person name="Mori K."/>
        </authorList>
    </citation>
    <scope>NUCLEOTIDE SEQUENCE</scope>
    <source>
        <strain evidence="2">NBRC 107710</strain>
    </source>
</reference>
<reference evidence="5" key="2">
    <citation type="journal article" date="2019" name="Int. J. Syst. Evol. Microbiol.">
        <title>The Global Catalogue of Microorganisms (GCM) 10K type strain sequencing project: providing services to taxonomists for standard genome sequencing and annotation.</title>
        <authorList>
            <consortium name="The Broad Institute Genomics Platform"/>
            <consortium name="The Broad Institute Genome Sequencing Center for Infectious Disease"/>
            <person name="Wu L."/>
            <person name="Ma J."/>
        </authorList>
    </citation>
    <scope>NUCLEOTIDE SEQUENCE [LARGE SCALE GENOMIC DNA]</scope>
    <source>
        <strain evidence="5">NBRC 107710</strain>
    </source>
</reference>
<dbReference type="PANTHER" id="PTHR38595:SF1">
    <property type="entry name" value="TYPE VI SECRETION SYSTEM COMPONENT TSSE1"/>
    <property type="match status" value="1"/>
</dbReference>
<evidence type="ECO:0000313" key="4">
    <source>
        <dbReference type="Proteomes" id="UP000517759"/>
    </source>
</evidence>
<reference evidence="3 4" key="3">
    <citation type="submission" date="2020-08" db="EMBL/GenBank/DDBJ databases">
        <title>Genomic Encyclopedia of Type Strains, Phase IV (KMG-IV): sequencing the most valuable type-strain genomes for metagenomic binning, comparative biology and taxonomic classification.</title>
        <authorList>
            <person name="Goeker M."/>
        </authorList>
    </citation>
    <scope>NUCLEOTIDE SEQUENCE [LARGE SCALE GENOMIC DNA]</scope>
    <source>
        <strain evidence="3 4">DSM 24105</strain>
    </source>
</reference>
<sequence length="182" mass="20220">MAARADAKRIRIPVMEAFRAAHAQKDARLHVDVRDESGERVLAGRRSGARAAVTANDLQRSVARDLERLMNAVQFAADTDISDFPQVQRSILNHGFVDISRLSIDDIGVDEVGREIVSALRIFEPRLAPASITSQRDSTIDPAELKLRFVVRAEIEADPLNVPVEFVAELERDTGRIKVAQR</sequence>
<dbReference type="NCBIfam" id="TIGR03357">
    <property type="entry name" value="VI_zyme"/>
    <property type="match status" value="1"/>
</dbReference>
<dbReference type="Pfam" id="PF04965">
    <property type="entry name" value="GPW_gp25"/>
    <property type="match status" value="1"/>
</dbReference>
<name>A0A7W6AFJ2_9HYPH</name>
<protein>
    <submittedName>
        <fullName evidence="2">Type VI secretion protein</fullName>
    </submittedName>
    <submittedName>
        <fullName evidence="3">Type VI secretion system protein ImpF</fullName>
    </submittedName>
</protein>
<dbReference type="EMBL" id="JACIDN010000003">
    <property type="protein sequence ID" value="MBB3902380.1"/>
    <property type="molecule type" value="Genomic_DNA"/>
</dbReference>
<evidence type="ECO:0000313" key="5">
    <source>
        <dbReference type="Proteomes" id="UP001156881"/>
    </source>
</evidence>
<dbReference type="EMBL" id="BSPG01000001">
    <property type="protein sequence ID" value="GLS42228.1"/>
    <property type="molecule type" value="Genomic_DNA"/>
</dbReference>
<evidence type="ECO:0000313" key="2">
    <source>
        <dbReference type="EMBL" id="GLS42228.1"/>
    </source>
</evidence>
<accession>A0A7W6AFJ2</accession>
<dbReference type="InterPro" id="IPR053176">
    <property type="entry name" value="T6SS_TssE1-like"/>
</dbReference>
<dbReference type="InterPro" id="IPR007048">
    <property type="entry name" value="IraD/Gp25-like"/>
</dbReference>
<reference evidence="2" key="1">
    <citation type="journal article" date="2014" name="Int. J. Syst. Evol. Microbiol.">
        <title>Complete genome of a new Firmicutes species belonging to the dominant human colonic microbiota ('Ruminococcus bicirculans') reveals two chromosomes and a selective capacity to utilize plant glucans.</title>
        <authorList>
            <consortium name="NISC Comparative Sequencing Program"/>
            <person name="Wegmann U."/>
            <person name="Louis P."/>
            <person name="Goesmann A."/>
            <person name="Henrissat B."/>
            <person name="Duncan S.H."/>
            <person name="Flint H.J."/>
        </authorList>
    </citation>
    <scope>NUCLEOTIDE SEQUENCE</scope>
    <source>
        <strain evidence="2">NBRC 107710</strain>
    </source>
</reference>